<protein>
    <recommendedName>
        <fullName evidence="4">DUF998 domain-containing protein</fullName>
    </recommendedName>
</protein>
<dbReference type="KEGG" id="daer:H9K75_15670"/>
<accession>A0A7H0GH78</accession>
<feature type="transmembrane region" description="Helical" evidence="1">
    <location>
        <begin position="57"/>
        <end position="77"/>
    </location>
</feature>
<evidence type="ECO:0000313" key="2">
    <source>
        <dbReference type="EMBL" id="QNP47644.1"/>
    </source>
</evidence>
<proteinExistence type="predicted"/>
<evidence type="ECO:0008006" key="4">
    <source>
        <dbReference type="Google" id="ProtNLM"/>
    </source>
</evidence>
<dbReference type="PANTHER" id="PTHR34368:SF1">
    <property type="entry name" value="OS01G0962200 PROTEIN"/>
    <property type="match status" value="1"/>
</dbReference>
<feature type="transmembrane region" description="Helical" evidence="1">
    <location>
        <begin position="15"/>
        <end position="36"/>
    </location>
</feature>
<dbReference type="AlphaFoldDB" id="A0A7H0GH78"/>
<keyword evidence="3" id="KW-1185">Reference proteome</keyword>
<dbReference type="Proteomes" id="UP000516028">
    <property type="component" value="Chromosome"/>
</dbReference>
<reference evidence="2 3" key="1">
    <citation type="submission" date="2020-08" db="EMBL/GenBank/DDBJ databases">
        <title>Genome sequence of Diaphorobacter aerolatus KACC 16536T.</title>
        <authorList>
            <person name="Hyun D.-W."/>
            <person name="Bae J.-W."/>
        </authorList>
    </citation>
    <scope>NUCLEOTIDE SEQUENCE [LARGE SCALE GENOMIC DNA]</scope>
    <source>
        <strain evidence="2 3">KACC 16536</strain>
    </source>
</reference>
<feature type="transmembrane region" description="Helical" evidence="1">
    <location>
        <begin position="89"/>
        <end position="109"/>
    </location>
</feature>
<dbReference type="PANTHER" id="PTHR34368">
    <property type="entry name" value="OS01G0962200 PROTEIN"/>
    <property type="match status" value="1"/>
</dbReference>
<gene>
    <name evidence="2" type="ORF">H9K75_15670</name>
</gene>
<name>A0A7H0GH78_9BURK</name>
<evidence type="ECO:0000256" key="1">
    <source>
        <dbReference type="SAM" id="Phobius"/>
    </source>
</evidence>
<organism evidence="2 3">
    <name type="scientific">Diaphorobacter aerolatus</name>
    <dbReference type="NCBI Taxonomy" id="1288495"/>
    <lineage>
        <taxon>Bacteria</taxon>
        <taxon>Pseudomonadati</taxon>
        <taxon>Pseudomonadota</taxon>
        <taxon>Betaproteobacteria</taxon>
        <taxon>Burkholderiales</taxon>
        <taxon>Comamonadaceae</taxon>
        <taxon>Diaphorobacter</taxon>
    </lineage>
</organism>
<keyword evidence="1" id="KW-0472">Membrane</keyword>
<keyword evidence="1" id="KW-1133">Transmembrane helix</keyword>
<dbReference type="RefSeq" id="WP_187723324.1">
    <property type="nucleotide sequence ID" value="NZ_CP060783.1"/>
</dbReference>
<evidence type="ECO:0000313" key="3">
    <source>
        <dbReference type="Proteomes" id="UP000516028"/>
    </source>
</evidence>
<keyword evidence="1" id="KW-0812">Transmembrane</keyword>
<sequence length="161" mass="17550">MLHATRTPPASRAPWYFVIGGIALWLLLTLFGPMLAQSPSYHAFADQRAWGGLPHAMDVLSNLGFLAGGLAGLWALYRTRDVPVAPTARAMAAVFFVGLIGCFAGSAYYHLAPTTRRWSGTASPCACRSRAFWGWRSSRPATTGPRGWPPRQCWSAGWSPR</sequence>
<dbReference type="EMBL" id="CP060783">
    <property type="protein sequence ID" value="QNP47644.1"/>
    <property type="molecule type" value="Genomic_DNA"/>
</dbReference>